<proteinExistence type="inferred from homology"/>
<dbReference type="PRINTS" id="PR01038">
    <property type="entry name" value="TRNASYNTHARG"/>
</dbReference>
<dbReference type="GO" id="GO:0032543">
    <property type="term" value="P:mitochondrial translation"/>
    <property type="evidence" value="ECO:0007669"/>
    <property type="project" value="TreeGrafter"/>
</dbReference>
<dbReference type="GO" id="GO:0005524">
    <property type="term" value="F:ATP binding"/>
    <property type="evidence" value="ECO:0007669"/>
    <property type="project" value="UniProtKB-KW"/>
</dbReference>
<evidence type="ECO:0000256" key="2">
    <source>
        <dbReference type="ARBA" id="ARBA00012837"/>
    </source>
</evidence>
<protein>
    <recommendedName>
        <fullName evidence="2">arginine--tRNA ligase</fullName>
        <ecNumber evidence="2">6.1.1.19</ecNumber>
    </recommendedName>
    <alternativeName>
        <fullName evidence="8">Arginyl-tRNA synthetase</fullName>
    </alternativeName>
</protein>
<keyword evidence="4 10" id="KW-0547">Nucleotide-binding</keyword>
<dbReference type="Pfam" id="PF00750">
    <property type="entry name" value="tRNA-synt_1d"/>
    <property type="match status" value="1"/>
</dbReference>
<dbReference type="SMART" id="SM01016">
    <property type="entry name" value="Arg_tRNA_synt_N"/>
    <property type="match status" value="1"/>
</dbReference>
<dbReference type="CDD" id="cd07956">
    <property type="entry name" value="Anticodon_Ia_Arg"/>
    <property type="match status" value="1"/>
</dbReference>
<dbReference type="Gene3D" id="3.40.50.620">
    <property type="entry name" value="HUPs"/>
    <property type="match status" value="1"/>
</dbReference>
<evidence type="ECO:0000256" key="3">
    <source>
        <dbReference type="ARBA" id="ARBA00022598"/>
    </source>
</evidence>
<dbReference type="InterPro" id="IPR014729">
    <property type="entry name" value="Rossmann-like_a/b/a_fold"/>
</dbReference>
<evidence type="ECO:0000256" key="10">
    <source>
        <dbReference type="RuleBase" id="RU363038"/>
    </source>
</evidence>
<name>A0AAD7Y1H7_9FUNG</name>
<dbReference type="InterPro" id="IPR005148">
    <property type="entry name" value="Arg-tRNA-synth_N"/>
</dbReference>
<reference evidence="13 14" key="1">
    <citation type="submission" date="2023-03" db="EMBL/GenBank/DDBJ databases">
        <title>Genome sequence of Lichtheimia ornata CBS 291.66.</title>
        <authorList>
            <person name="Mohabir J.T."/>
            <person name="Shea T.P."/>
            <person name="Kurbessoian T."/>
            <person name="Berby B."/>
            <person name="Fontaine J."/>
            <person name="Livny J."/>
            <person name="Gnirke A."/>
            <person name="Stajich J.E."/>
            <person name="Cuomo C.A."/>
        </authorList>
    </citation>
    <scope>NUCLEOTIDE SEQUENCE [LARGE SCALE GENOMIC DNA]</scope>
    <source>
        <strain evidence="13">CBS 291.66</strain>
    </source>
</reference>
<dbReference type="SMART" id="SM00836">
    <property type="entry name" value="DALR_1"/>
    <property type="match status" value="1"/>
</dbReference>
<dbReference type="NCBIfam" id="TIGR00456">
    <property type="entry name" value="argS"/>
    <property type="match status" value="1"/>
</dbReference>
<evidence type="ECO:0000256" key="4">
    <source>
        <dbReference type="ARBA" id="ARBA00022741"/>
    </source>
</evidence>
<feature type="domain" description="Arginyl tRNA synthetase N-terminal" evidence="12">
    <location>
        <begin position="172"/>
        <end position="252"/>
    </location>
</feature>
<evidence type="ECO:0000256" key="9">
    <source>
        <dbReference type="ARBA" id="ARBA00049339"/>
    </source>
</evidence>
<accession>A0AAD7Y1H7</accession>
<evidence type="ECO:0000313" key="14">
    <source>
        <dbReference type="Proteomes" id="UP001234581"/>
    </source>
</evidence>
<dbReference type="GO" id="GO:0004814">
    <property type="term" value="F:arginine-tRNA ligase activity"/>
    <property type="evidence" value="ECO:0007669"/>
    <property type="project" value="UniProtKB-EC"/>
</dbReference>
<dbReference type="PANTHER" id="PTHR11956:SF11">
    <property type="entry name" value="ARGININE--TRNA LIGASE, MITOCHONDRIAL-RELATED"/>
    <property type="match status" value="1"/>
</dbReference>
<dbReference type="FunFam" id="3.40.50.620:FF:000058">
    <property type="entry name" value="Mitochondrial arginyl-tRNA synthetase"/>
    <property type="match status" value="1"/>
</dbReference>
<keyword evidence="7 10" id="KW-0030">Aminoacyl-tRNA synthetase</keyword>
<evidence type="ECO:0000259" key="12">
    <source>
        <dbReference type="SMART" id="SM01016"/>
    </source>
</evidence>
<feature type="domain" description="DALR anticodon binding" evidence="11">
    <location>
        <begin position="617"/>
        <end position="732"/>
    </location>
</feature>
<sequence>MELHVPAKAIPYNVLAVIASTNKLKETVKLIPSRDVTEATLKVNAAATLTGAASIARFFIRYAQLLDEQRPESQKEARLVDLLVSSPEAALQLVKEPRQTKYLLSNEPGLVDFLAWGALHGESSPDASYAAQLQVVKDALLLSEECQAAAAPASVDTIPSIEGSAPETNPMDVFKNLIASQLNQISGVDAKLIYESLDLPRSLEHGDLAVAVPRLRVKGNPAQFAQQWAAAFRPNDHITAAVAIGPFLNFRINPAVMLKRTLALVADMKTEYGSNKLGNGKRIIVEFSSPNIAKPFHAGHLRSTIIGAFIYNVYKANGWDAISMNYLGDWGKQYGLLAVGYNRYGDENALQQDPIKHLYDVYVKINRDAEEHPEIHDEARAYFKQMEDGEESALALWRRFRDLSIVKYREVYDRLNIHFDVYSGESQVGDGMARAMQKLADDGLLEDSEGAKVINLEKFKLGKTVVQKRDGTTLYLTRDIGAAWERYERFKFDKMIYVVASQQDLHLKQLFKTLDLMNFEWAKKCEHINFGMVQGMSTRKGTVVFLEDILNDAQDIMHDVMRKNEVKYKEVEEPEQVADEIGLSAVKIQDNSARRVKNYEFDRARMFSFEGDTGPYIQYAHARLASVERKSGLQVNPNAKLELLTEPAALDVIRTVAQFPDLVRSLLNGLEPCNVVTYAFKLSHDISGCFESLWVRGAEPDVAEARLFMYWAARVTLGNAMRLLGLRPLDRM</sequence>
<evidence type="ECO:0000256" key="1">
    <source>
        <dbReference type="ARBA" id="ARBA00005594"/>
    </source>
</evidence>
<dbReference type="EMBL" id="JARTCD010000004">
    <property type="protein sequence ID" value="KAJ8662765.1"/>
    <property type="molecule type" value="Genomic_DNA"/>
</dbReference>
<dbReference type="SUPFAM" id="SSF52374">
    <property type="entry name" value="Nucleotidylyl transferase"/>
    <property type="match status" value="1"/>
</dbReference>
<dbReference type="CDD" id="cd00671">
    <property type="entry name" value="ArgRS_core"/>
    <property type="match status" value="1"/>
</dbReference>
<evidence type="ECO:0000313" key="13">
    <source>
        <dbReference type="EMBL" id="KAJ8662765.1"/>
    </source>
</evidence>
<dbReference type="GO" id="GO:0006420">
    <property type="term" value="P:arginyl-tRNA aminoacylation"/>
    <property type="evidence" value="ECO:0007669"/>
    <property type="project" value="InterPro"/>
</dbReference>
<dbReference type="InterPro" id="IPR008909">
    <property type="entry name" value="DALR_anticod-bd"/>
</dbReference>
<dbReference type="InterPro" id="IPR001278">
    <property type="entry name" value="Arg-tRNA-ligase"/>
</dbReference>
<evidence type="ECO:0000256" key="6">
    <source>
        <dbReference type="ARBA" id="ARBA00022917"/>
    </source>
</evidence>
<dbReference type="Pfam" id="PF03485">
    <property type="entry name" value="Arg_tRNA_synt_N"/>
    <property type="match status" value="1"/>
</dbReference>
<dbReference type="FunFam" id="1.10.730.10:FF:000006">
    <property type="entry name" value="Arginyl-tRNA synthetase 2, mitochondrial"/>
    <property type="match status" value="1"/>
</dbReference>
<dbReference type="InterPro" id="IPR009080">
    <property type="entry name" value="tRNAsynth_Ia_anticodon-bd"/>
</dbReference>
<keyword evidence="14" id="KW-1185">Reference proteome</keyword>
<keyword evidence="6 10" id="KW-0648">Protein biosynthesis</keyword>
<dbReference type="InterPro" id="IPR001412">
    <property type="entry name" value="aa-tRNA-synth_I_CS"/>
</dbReference>
<dbReference type="Pfam" id="PF05746">
    <property type="entry name" value="DALR_1"/>
    <property type="match status" value="1"/>
</dbReference>
<dbReference type="GeneID" id="83209147"/>
<dbReference type="EC" id="6.1.1.19" evidence="2"/>
<dbReference type="RefSeq" id="XP_058347678.1">
    <property type="nucleotide sequence ID" value="XM_058481821.1"/>
</dbReference>
<comment type="caution">
    <text evidence="13">The sequence shown here is derived from an EMBL/GenBank/DDBJ whole genome shotgun (WGS) entry which is preliminary data.</text>
</comment>
<dbReference type="SUPFAM" id="SSF47323">
    <property type="entry name" value="Anticodon-binding domain of a subclass of class I aminoacyl-tRNA synthetases"/>
    <property type="match status" value="1"/>
</dbReference>
<comment type="catalytic activity">
    <reaction evidence="9">
        <text>tRNA(Arg) + L-arginine + ATP = L-arginyl-tRNA(Arg) + AMP + diphosphate</text>
        <dbReference type="Rhea" id="RHEA:20301"/>
        <dbReference type="Rhea" id="RHEA-COMP:9658"/>
        <dbReference type="Rhea" id="RHEA-COMP:9673"/>
        <dbReference type="ChEBI" id="CHEBI:30616"/>
        <dbReference type="ChEBI" id="CHEBI:32682"/>
        <dbReference type="ChEBI" id="CHEBI:33019"/>
        <dbReference type="ChEBI" id="CHEBI:78442"/>
        <dbReference type="ChEBI" id="CHEBI:78513"/>
        <dbReference type="ChEBI" id="CHEBI:456215"/>
        <dbReference type="EC" id="6.1.1.19"/>
    </reaction>
</comment>
<dbReference type="AlphaFoldDB" id="A0AAD7Y1H7"/>
<dbReference type="PANTHER" id="PTHR11956">
    <property type="entry name" value="ARGINYL-TRNA SYNTHETASE"/>
    <property type="match status" value="1"/>
</dbReference>
<evidence type="ECO:0000259" key="11">
    <source>
        <dbReference type="SMART" id="SM00836"/>
    </source>
</evidence>
<dbReference type="InterPro" id="IPR036695">
    <property type="entry name" value="Arg-tRNA-synth_N_sf"/>
</dbReference>
<gene>
    <name evidence="13" type="ORF">O0I10_001729</name>
</gene>
<dbReference type="Gene3D" id="3.30.1360.70">
    <property type="entry name" value="Arginyl tRNA synthetase N-terminal domain"/>
    <property type="match status" value="1"/>
</dbReference>
<dbReference type="SUPFAM" id="SSF55190">
    <property type="entry name" value="Arginyl-tRNA synthetase (ArgRS), N-terminal 'additional' domain"/>
    <property type="match status" value="1"/>
</dbReference>
<organism evidence="13 14">
    <name type="scientific">Lichtheimia ornata</name>
    <dbReference type="NCBI Taxonomy" id="688661"/>
    <lineage>
        <taxon>Eukaryota</taxon>
        <taxon>Fungi</taxon>
        <taxon>Fungi incertae sedis</taxon>
        <taxon>Mucoromycota</taxon>
        <taxon>Mucoromycotina</taxon>
        <taxon>Mucoromycetes</taxon>
        <taxon>Mucorales</taxon>
        <taxon>Lichtheimiaceae</taxon>
        <taxon>Lichtheimia</taxon>
    </lineage>
</organism>
<evidence type="ECO:0000256" key="8">
    <source>
        <dbReference type="ARBA" id="ARBA00033033"/>
    </source>
</evidence>
<keyword evidence="5 10" id="KW-0067">ATP-binding</keyword>
<comment type="similarity">
    <text evidence="1 10">Belongs to the class-I aminoacyl-tRNA synthetase family.</text>
</comment>
<evidence type="ECO:0000256" key="7">
    <source>
        <dbReference type="ARBA" id="ARBA00023146"/>
    </source>
</evidence>
<dbReference type="Proteomes" id="UP001234581">
    <property type="component" value="Unassembled WGS sequence"/>
</dbReference>
<dbReference type="Gene3D" id="1.10.730.10">
    <property type="entry name" value="Isoleucyl-tRNA Synthetase, Domain 1"/>
    <property type="match status" value="1"/>
</dbReference>
<keyword evidence="3 10" id="KW-0436">Ligase</keyword>
<dbReference type="GO" id="GO:0005739">
    <property type="term" value="C:mitochondrion"/>
    <property type="evidence" value="ECO:0007669"/>
    <property type="project" value="TreeGrafter"/>
</dbReference>
<dbReference type="PROSITE" id="PS00178">
    <property type="entry name" value="AA_TRNA_LIGASE_I"/>
    <property type="match status" value="1"/>
</dbReference>
<evidence type="ECO:0000256" key="5">
    <source>
        <dbReference type="ARBA" id="ARBA00022840"/>
    </source>
</evidence>
<dbReference type="InterPro" id="IPR035684">
    <property type="entry name" value="ArgRS_core"/>
</dbReference>